<evidence type="ECO:0000313" key="1">
    <source>
        <dbReference type="EMBL" id="MPC51649.1"/>
    </source>
</evidence>
<accession>A0A5B7G292</accession>
<comment type="caution">
    <text evidence="1">The sequence shown here is derived from an EMBL/GenBank/DDBJ whole genome shotgun (WGS) entry which is preliminary data.</text>
</comment>
<keyword evidence="2" id="KW-1185">Reference proteome</keyword>
<dbReference type="AlphaFoldDB" id="A0A5B7G292"/>
<organism evidence="1 2">
    <name type="scientific">Portunus trituberculatus</name>
    <name type="common">Swimming crab</name>
    <name type="synonym">Neptunus trituberculatus</name>
    <dbReference type="NCBI Taxonomy" id="210409"/>
    <lineage>
        <taxon>Eukaryota</taxon>
        <taxon>Metazoa</taxon>
        <taxon>Ecdysozoa</taxon>
        <taxon>Arthropoda</taxon>
        <taxon>Crustacea</taxon>
        <taxon>Multicrustacea</taxon>
        <taxon>Malacostraca</taxon>
        <taxon>Eumalacostraca</taxon>
        <taxon>Eucarida</taxon>
        <taxon>Decapoda</taxon>
        <taxon>Pleocyemata</taxon>
        <taxon>Brachyura</taxon>
        <taxon>Eubrachyura</taxon>
        <taxon>Portunoidea</taxon>
        <taxon>Portunidae</taxon>
        <taxon>Portuninae</taxon>
        <taxon>Portunus</taxon>
    </lineage>
</organism>
<protein>
    <submittedName>
        <fullName evidence="1">Uncharacterized protein</fullName>
    </submittedName>
</protein>
<gene>
    <name evidence="1" type="ORF">E2C01_045502</name>
</gene>
<evidence type="ECO:0000313" key="2">
    <source>
        <dbReference type="Proteomes" id="UP000324222"/>
    </source>
</evidence>
<proteinExistence type="predicted"/>
<dbReference type="Proteomes" id="UP000324222">
    <property type="component" value="Unassembled WGS sequence"/>
</dbReference>
<dbReference type="EMBL" id="VSRR010010318">
    <property type="protein sequence ID" value="MPC51649.1"/>
    <property type="molecule type" value="Genomic_DNA"/>
</dbReference>
<name>A0A5B7G292_PORTR</name>
<reference evidence="1 2" key="1">
    <citation type="submission" date="2019-05" db="EMBL/GenBank/DDBJ databases">
        <title>Another draft genome of Portunus trituberculatus and its Hox gene families provides insights of decapod evolution.</title>
        <authorList>
            <person name="Jeong J.-H."/>
            <person name="Song I."/>
            <person name="Kim S."/>
            <person name="Choi T."/>
            <person name="Kim D."/>
            <person name="Ryu S."/>
            <person name="Kim W."/>
        </authorList>
    </citation>
    <scope>NUCLEOTIDE SEQUENCE [LARGE SCALE GENOMIC DNA]</scope>
    <source>
        <tissue evidence="1">Muscle</tissue>
    </source>
</reference>
<sequence length="139" mass="15782">MMMMMMMMMMATTEETHFTQIVDLFEPHLPPRSSGSICTSSSTCLIFVQHSSPRPQHAMPREPLLHAFTSIRHEARDTTTTTTPPPPCLWIHIRQLLLIAQILEMTYGEGHCVEEVEGVRLTPSPSSLQLYTPTQQGFR</sequence>